<feature type="chain" id="PRO_5041430959" evidence="2">
    <location>
        <begin position="20"/>
        <end position="125"/>
    </location>
</feature>
<reference evidence="3" key="1">
    <citation type="submission" date="2023-06" db="EMBL/GenBank/DDBJ databases">
        <authorList>
            <person name="Delattre M."/>
        </authorList>
    </citation>
    <scope>NUCLEOTIDE SEQUENCE</scope>
    <source>
        <strain evidence="3">AF72</strain>
    </source>
</reference>
<keyword evidence="4" id="KW-1185">Reference proteome</keyword>
<keyword evidence="1" id="KW-0812">Transmembrane</keyword>
<evidence type="ECO:0000256" key="2">
    <source>
        <dbReference type="SAM" id="SignalP"/>
    </source>
</evidence>
<proteinExistence type="predicted"/>
<dbReference type="AlphaFoldDB" id="A0AA36DEM7"/>
<name>A0AA36DEM7_9BILA</name>
<evidence type="ECO:0000313" key="3">
    <source>
        <dbReference type="EMBL" id="CAJ0585070.1"/>
    </source>
</evidence>
<dbReference type="Proteomes" id="UP001177023">
    <property type="component" value="Unassembled WGS sequence"/>
</dbReference>
<sequence length="125" mass="13552">MRVIHCVLLALTLPHNCQLWTALQIDNETNSLKVSGQKLPMKVEESTASSPSSSTSALPQTAELIIYCLVVIGIMTLGFLGYCALKLHRNAKAEPLRENPDAAPLTDFLAPRDAVPNHLQTTGDT</sequence>
<feature type="signal peptide" evidence="2">
    <location>
        <begin position="1"/>
        <end position="19"/>
    </location>
</feature>
<feature type="transmembrane region" description="Helical" evidence="1">
    <location>
        <begin position="64"/>
        <end position="85"/>
    </location>
</feature>
<keyword evidence="1" id="KW-0472">Membrane</keyword>
<organism evidence="3 4">
    <name type="scientific">Mesorhabditis spiculigera</name>
    <dbReference type="NCBI Taxonomy" id="96644"/>
    <lineage>
        <taxon>Eukaryota</taxon>
        <taxon>Metazoa</taxon>
        <taxon>Ecdysozoa</taxon>
        <taxon>Nematoda</taxon>
        <taxon>Chromadorea</taxon>
        <taxon>Rhabditida</taxon>
        <taxon>Rhabditina</taxon>
        <taxon>Rhabditomorpha</taxon>
        <taxon>Rhabditoidea</taxon>
        <taxon>Rhabditidae</taxon>
        <taxon>Mesorhabditinae</taxon>
        <taxon>Mesorhabditis</taxon>
    </lineage>
</organism>
<evidence type="ECO:0000256" key="1">
    <source>
        <dbReference type="SAM" id="Phobius"/>
    </source>
</evidence>
<comment type="caution">
    <text evidence="3">The sequence shown here is derived from an EMBL/GenBank/DDBJ whole genome shotgun (WGS) entry which is preliminary data.</text>
</comment>
<keyword evidence="1" id="KW-1133">Transmembrane helix</keyword>
<dbReference type="EMBL" id="CATQJA010002702">
    <property type="protein sequence ID" value="CAJ0585070.1"/>
    <property type="molecule type" value="Genomic_DNA"/>
</dbReference>
<feature type="non-terminal residue" evidence="3">
    <location>
        <position position="1"/>
    </location>
</feature>
<keyword evidence="2" id="KW-0732">Signal</keyword>
<protein>
    <submittedName>
        <fullName evidence="3">Uncharacterized protein</fullName>
    </submittedName>
</protein>
<gene>
    <name evidence="3" type="ORF">MSPICULIGERA_LOCUS23102</name>
</gene>
<evidence type="ECO:0000313" key="4">
    <source>
        <dbReference type="Proteomes" id="UP001177023"/>
    </source>
</evidence>
<accession>A0AA36DEM7</accession>